<evidence type="ECO:0000256" key="2">
    <source>
        <dbReference type="ARBA" id="ARBA00022475"/>
    </source>
</evidence>
<proteinExistence type="predicted"/>
<accession>A0ABX2CRM4</accession>
<protein>
    <submittedName>
        <fullName evidence="7">Uncharacterized protein</fullName>
    </submittedName>
</protein>
<evidence type="ECO:0000256" key="4">
    <source>
        <dbReference type="ARBA" id="ARBA00022989"/>
    </source>
</evidence>
<sequence length="179" mass="20395">MQNRSNNQINHPPQWLNLKLIVSALETVQDLIVISLCIGLFCFMVLEQREMFFSLLPPLNFKQVTADILFLLVLVELFRLLIIYLQEQRVSIGVAVEVCIVSVLREVIVRGVLETPWVQILSTGAFLIVLGVLLVVRVWLPPTFEGIDPERRLTSRNRKIYEPDSAVDAVAINSQFNSH</sequence>
<dbReference type="Proteomes" id="UP000702425">
    <property type="component" value="Unassembled WGS sequence"/>
</dbReference>
<keyword evidence="2" id="KW-1003">Cell membrane</keyword>
<feature type="transmembrane region" description="Helical" evidence="6">
    <location>
        <begin position="20"/>
        <end position="46"/>
    </location>
</feature>
<comment type="subcellular location">
    <subcellularLocation>
        <location evidence="1">Cell membrane</location>
        <topology evidence="1">Multi-pass membrane protein</topology>
    </subcellularLocation>
</comment>
<organism evidence="7 8">
    <name type="scientific">Microcoleus asticus IPMA8</name>
    <dbReference type="NCBI Taxonomy" id="2563858"/>
    <lineage>
        <taxon>Bacteria</taxon>
        <taxon>Bacillati</taxon>
        <taxon>Cyanobacteriota</taxon>
        <taxon>Cyanophyceae</taxon>
        <taxon>Oscillatoriophycideae</taxon>
        <taxon>Oscillatoriales</taxon>
        <taxon>Microcoleaceae</taxon>
        <taxon>Microcoleus</taxon>
        <taxon>Microcoleus asticus</taxon>
    </lineage>
</organism>
<dbReference type="Pfam" id="PF06146">
    <property type="entry name" value="PsiE"/>
    <property type="match status" value="1"/>
</dbReference>
<evidence type="ECO:0000256" key="6">
    <source>
        <dbReference type="SAM" id="Phobius"/>
    </source>
</evidence>
<dbReference type="InterPro" id="IPR020948">
    <property type="entry name" value="P_starv_induced_PsiE-like"/>
</dbReference>
<feature type="transmembrane region" description="Helical" evidence="6">
    <location>
        <begin position="66"/>
        <end position="84"/>
    </location>
</feature>
<keyword evidence="4 6" id="KW-1133">Transmembrane helix</keyword>
<feature type="transmembrane region" description="Helical" evidence="6">
    <location>
        <begin position="120"/>
        <end position="140"/>
    </location>
</feature>
<evidence type="ECO:0000256" key="5">
    <source>
        <dbReference type="ARBA" id="ARBA00023136"/>
    </source>
</evidence>
<name>A0ABX2CRM4_9CYAN</name>
<keyword evidence="5 6" id="KW-0472">Membrane</keyword>
<evidence type="ECO:0000256" key="1">
    <source>
        <dbReference type="ARBA" id="ARBA00004651"/>
    </source>
</evidence>
<dbReference type="EMBL" id="SRRZ01000009">
    <property type="protein sequence ID" value="NQE33040.1"/>
    <property type="molecule type" value="Genomic_DNA"/>
</dbReference>
<keyword evidence="3 6" id="KW-0812">Transmembrane</keyword>
<evidence type="ECO:0000313" key="8">
    <source>
        <dbReference type="Proteomes" id="UP000702425"/>
    </source>
</evidence>
<gene>
    <name evidence="7" type="ORF">E5S67_00757</name>
</gene>
<dbReference type="RefSeq" id="WP_172185655.1">
    <property type="nucleotide sequence ID" value="NZ_CAWPPK010000307.1"/>
</dbReference>
<evidence type="ECO:0000256" key="3">
    <source>
        <dbReference type="ARBA" id="ARBA00022692"/>
    </source>
</evidence>
<reference evidence="7 8" key="1">
    <citation type="journal article" date="2020" name="Sci. Rep.">
        <title>A novel cyanobacterial geosmin producer, revising GeoA distribution and dispersion patterns in Bacteria.</title>
        <authorList>
            <person name="Churro C."/>
            <person name="Semedo-Aguiar A.P."/>
            <person name="Silva A.D."/>
            <person name="Pereira-Leal J.B."/>
            <person name="Leite R.B."/>
        </authorList>
    </citation>
    <scope>NUCLEOTIDE SEQUENCE [LARGE SCALE GENOMIC DNA]</scope>
    <source>
        <strain evidence="7 8">IPMA8</strain>
    </source>
</reference>
<feature type="transmembrane region" description="Helical" evidence="6">
    <location>
        <begin position="90"/>
        <end position="108"/>
    </location>
</feature>
<keyword evidence="8" id="KW-1185">Reference proteome</keyword>
<comment type="caution">
    <text evidence="7">The sequence shown here is derived from an EMBL/GenBank/DDBJ whole genome shotgun (WGS) entry which is preliminary data.</text>
</comment>
<evidence type="ECO:0000313" key="7">
    <source>
        <dbReference type="EMBL" id="NQE33040.1"/>
    </source>
</evidence>